<dbReference type="OrthoDB" id="8913555at2"/>
<dbReference type="Pfam" id="PF20109">
    <property type="entry name" value="Trans_reg_dom"/>
    <property type="match status" value="1"/>
</dbReference>
<dbReference type="Proteomes" id="UP000292445">
    <property type="component" value="Unassembled WGS sequence"/>
</dbReference>
<reference evidence="3 4" key="1">
    <citation type="submission" date="2019-02" db="EMBL/GenBank/DDBJ databases">
        <title>Genomic Encyclopedia of Type Strains, Phase IV (KMG-IV): sequencing the most valuable type-strain genomes for metagenomic binning, comparative biology and taxonomic classification.</title>
        <authorList>
            <person name="Goeker M."/>
        </authorList>
    </citation>
    <scope>NUCLEOTIDE SEQUENCE [LARGE SCALE GENOMIC DNA]</scope>
    <source>
        <strain evidence="3 4">K24</strain>
    </source>
</reference>
<evidence type="ECO:0000313" key="3">
    <source>
        <dbReference type="EMBL" id="RZS86563.1"/>
    </source>
</evidence>
<proteinExistence type="predicted"/>
<feature type="coiled-coil region" evidence="1">
    <location>
        <begin position="125"/>
        <end position="152"/>
    </location>
</feature>
<keyword evidence="1" id="KW-0175">Coiled coil</keyword>
<sequence length="277" mass="32024">MGRKRKAIDPKEVFSDGLDDAAYAGFESWSNSHWAWEFLRRNPAFQDACNRVRSASRRDRNVLRAEVARQFFIRRYMHFRHDYVNHDPRSPMFVRVRGYSSKMLTKPTKISVTLQPDQFLVLFDIRQMRYSVRALNAQLAEAKRQMSVLISHHVSEGSAPAMRDEPAGVVQSRGRGEAKTWLGWLRMLDAKSHGVKNDRAYRSIFPGKCLGKDTMKIQQAYSDEWKSASSYASERYLQIGMRDKVDLKLGLPKVVESLDQAFTRMSHGKPPENFTPF</sequence>
<accession>A0A4Q7NN46</accession>
<keyword evidence="4" id="KW-1185">Reference proteome</keyword>
<dbReference type="AlphaFoldDB" id="A0A4Q7NN46"/>
<evidence type="ECO:0000313" key="4">
    <source>
        <dbReference type="Proteomes" id="UP000292445"/>
    </source>
</evidence>
<comment type="caution">
    <text evidence="3">The sequence shown here is derived from an EMBL/GenBank/DDBJ whole genome shotgun (WGS) entry which is preliminary data.</text>
</comment>
<dbReference type="InterPro" id="IPR045465">
    <property type="entry name" value="Trans_reg_dom"/>
</dbReference>
<dbReference type="RefSeq" id="WP_130357643.1">
    <property type="nucleotide sequence ID" value="NZ_SGXC01000001.1"/>
</dbReference>
<organism evidence="3 4">
    <name type="scientific">Pigmentiphaga kullae</name>
    <dbReference type="NCBI Taxonomy" id="151784"/>
    <lineage>
        <taxon>Bacteria</taxon>
        <taxon>Pseudomonadati</taxon>
        <taxon>Pseudomonadota</taxon>
        <taxon>Betaproteobacteria</taxon>
        <taxon>Burkholderiales</taxon>
        <taxon>Alcaligenaceae</taxon>
        <taxon>Pigmentiphaga</taxon>
    </lineage>
</organism>
<evidence type="ECO:0000259" key="2">
    <source>
        <dbReference type="Pfam" id="PF20109"/>
    </source>
</evidence>
<dbReference type="EMBL" id="SGXC01000001">
    <property type="protein sequence ID" value="RZS86563.1"/>
    <property type="molecule type" value="Genomic_DNA"/>
</dbReference>
<gene>
    <name evidence="3" type="ORF">EV675_2610</name>
</gene>
<feature type="domain" description="Transcriptional regulator-like" evidence="2">
    <location>
        <begin position="19"/>
        <end position="69"/>
    </location>
</feature>
<protein>
    <recommendedName>
        <fullName evidence="2">Transcriptional regulator-like domain-containing protein</fullName>
    </recommendedName>
</protein>
<evidence type="ECO:0000256" key="1">
    <source>
        <dbReference type="SAM" id="Coils"/>
    </source>
</evidence>
<name>A0A4Q7NN46_9BURK</name>